<dbReference type="AlphaFoldDB" id="A0A0P1A8L7"/>
<dbReference type="GeneID" id="36398414"/>
<keyword evidence="4" id="KW-1185">Reference proteome</keyword>
<feature type="transmembrane region" description="Helical" evidence="2">
    <location>
        <begin position="21"/>
        <end position="41"/>
    </location>
</feature>
<dbReference type="PANTHER" id="PTHR36234:SF5">
    <property type="entry name" value="LYSYL ENDOPEPTIDASE"/>
    <property type="match status" value="1"/>
</dbReference>
<evidence type="ECO:0000313" key="3">
    <source>
        <dbReference type="EMBL" id="CEG36692.1"/>
    </source>
</evidence>
<dbReference type="OMA" id="YPPELYT"/>
<protein>
    <submittedName>
        <fullName evidence="3">Uncharacterized protein</fullName>
    </submittedName>
</protein>
<sequence>MAATPHHRLESEPSENNSDKRYRAAGLACLVTIVILATYAANSVTKLRSEKFTPMQIDDLLDTNESIYIDNSGKISAPSNVSTASTLHAVHIAMGCPEMETAFDNAIAGSLMPFRSFTLTKGTGYAYTALHLSKLWVPFGTSVMLRAVEGFDSPDRTFNLTIDYPSGQLYNDVLAPPLLAKEFRLEFYRNVDSVNTTLLDADLIASPFSVTDSGTTCFGFVVDAYYFVLMDDDNPIFATDESICAVDNTREAICYYDDSPTRMAYVASRAVARLLIPKGSGASAGCTAWLIGNQGHMMTNYHCVSTDDEASGTTVEFMAEANICTESVSCTSWGACSGEVVAISVKLIHVNENLDYALIQLPADGANIAQTYGYLRLKMRDGVVGEQVYIPQYPLYQGKRIAMIDDYANNVALLSLSASSCGTIGYSYSGDTQSGSSGSPVLSFSDHGVIALHHCGEMCANTGIPAKHIIADLMVNGIDLAEFDGLDDGSDILANTECFPAYTRPAPEVVQPLTPRLTLDGAIILASSYVSIDMIKFTLDRDTDVSFDVLSVEIADNDTFYDLNGDCRPSYLDSMIYLFAEGDSSVVFAVDDSPIDAANQDGSISYRDPYKRTFLKQGTYDLFIAPTGSSQEDALAGKTRADYPPELYTCRTRGSFGSYKLRISSTVGGDPFTFMSLPATVGINPASCQKAVDTICY</sequence>
<dbReference type="RefSeq" id="XP_024573061.1">
    <property type="nucleotide sequence ID" value="XM_024721934.1"/>
</dbReference>
<dbReference type="OrthoDB" id="100767at2759"/>
<keyword evidence="2" id="KW-1133">Transmembrane helix</keyword>
<dbReference type="Gene3D" id="2.40.10.10">
    <property type="entry name" value="Trypsin-like serine proteases"/>
    <property type="match status" value="2"/>
</dbReference>
<organism evidence="3 4">
    <name type="scientific">Plasmopara halstedii</name>
    <name type="common">Downy mildew of sunflower</name>
    <dbReference type="NCBI Taxonomy" id="4781"/>
    <lineage>
        <taxon>Eukaryota</taxon>
        <taxon>Sar</taxon>
        <taxon>Stramenopiles</taxon>
        <taxon>Oomycota</taxon>
        <taxon>Peronosporomycetes</taxon>
        <taxon>Peronosporales</taxon>
        <taxon>Peronosporaceae</taxon>
        <taxon>Plasmopara</taxon>
    </lineage>
</organism>
<dbReference type="SUPFAM" id="SSF50494">
    <property type="entry name" value="Trypsin-like serine proteases"/>
    <property type="match status" value="1"/>
</dbReference>
<dbReference type="InterPro" id="IPR009003">
    <property type="entry name" value="Peptidase_S1_PA"/>
</dbReference>
<dbReference type="Pfam" id="PF13365">
    <property type="entry name" value="Trypsin_2"/>
    <property type="match status" value="1"/>
</dbReference>
<keyword evidence="1" id="KW-0843">Virulence</keyword>
<dbReference type="EMBL" id="CCYD01000217">
    <property type="protein sequence ID" value="CEG36692.1"/>
    <property type="molecule type" value="Genomic_DNA"/>
</dbReference>
<keyword evidence="2" id="KW-0472">Membrane</keyword>
<keyword evidence="2" id="KW-0812">Transmembrane</keyword>
<name>A0A0P1A8L7_PLAHL</name>
<dbReference type="InterPro" id="IPR043504">
    <property type="entry name" value="Peptidase_S1_PA_chymotrypsin"/>
</dbReference>
<proteinExistence type="predicted"/>
<evidence type="ECO:0000313" key="4">
    <source>
        <dbReference type="Proteomes" id="UP000054928"/>
    </source>
</evidence>
<reference evidence="4" key="1">
    <citation type="submission" date="2014-09" db="EMBL/GenBank/DDBJ databases">
        <authorList>
            <person name="Sharma Rahul"/>
            <person name="Thines Marco"/>
        </authorList>
    </citation>
    <scope>NUCLEOTIDE SEQUENCE [LARGE SCALE GENOMIC DNA]</scope>
</reference>
<dbReference type="Proteomes" id="UP000054928">
    <property type="component" value="Unassembled WGS sequence"/>
</dbReference>
<dbReference type="PANTHER" id="PTHR36234">
    <property type="entry name" value="LYSYL ENDOPEPTIDASE"/>
    <property type="match status" value="1"/>
</dbReference>
<evidence type="ECO:0000256" key="2">
    <source>
        <dbReference type="SAM" id="Phobius"/>
    </source>
</evidence>
<accession>A0A0P1A8L7</accession>
<evidence type="ECO:0000256" key="1">
    <source>
        <dbReference type="ARBA" id="ARBA00023026"/>
    </source>
</evidence>